<name>A0A0E9XD71_ANGAN</name>
<dbReference type="EMBL" id="GBXM01008939">
    <property type="protein sequence ID" value="JAH99638.1"/>
    <property type="molecule type" value="Transcribed_RNA"/>
</dbReference>
<accession>A0A0E9XD71</accession>
<evidence type="ECO:0000313" key="1">
    <source>
        <dbReference type="EMBL" id="JAH99638.1"/>
    </source>
</evidence>
<organism evidence="1">
    <name type="scientific">Anguilla anguilla</name>
    <name type="common">European freshwater eel</name>
    <name type="synonym">Muraena anguilla</name>
    <dbReference type="NCBI Taxonomy" id="7936"/>
    <lineage>
        <taxon>Eukaryota</taxon>
        <taxon>Metazoa</taxon>
        <taxon>Chordata</taxon>
        <taxon>Craniata</taxon>
        <taxon>Vertebrata</taxon>
        <taxon>Euteleostomi</taxon>
        <taxon>Actinopterygii</taxon>
        <taxon>Neopterygii</taxon>
        <taxon>Teleostei</taxon>
        <taxon>Anguilliformes</taxon>
        <taxon>Anguillidae</taxon>
        <taxon>Anguilla</taxon>
    </lineage>
</organism>
<dbReference type="AlphaFoldDB" id="A0A0E9XD71"/>
<reference evidence="1" key="1">
    <citation type="submission" date="2014-11" db="EMBL/GenBank/DDBJ databases">
        <authorList>
            <person name="Amaro Gonzalez C."/>
        </authorList>
    </citation>
    <scope>NUCLEOTIDE SEQUENCE</scope>
</reference>
<protein>
    <submittedName>
        <fullName evidence="1">Uncharacterized protein</fullName>
    </submittedName>
</protein>
<reference evidence="1" key="2">
    <citation type="journal article" date="2015" name="Fish Shellfish Immunol.">
        <title>Early steps in the European eel (Anguilla anguilla)-Vibrio vulnificus interaction in the gills: Role of the RtxA13 toxin.</title>
        <authorList>
            <person name="Callol A."/>
            <person name="Pajuelo D."/>
            <person name="Ebbesson L."/>
            <person name="Teles M."/>
            <person name="MacKenzie S."/>
            <person name="Amaro C."/>
        </authorList>
    </citation>
    <scope>NUCLEOTIDE SEQUENCE</scope>
</reference>
<proteinExistence type="predicted"/>
<sequence length="24" mass="2780">MSFKESYIKIKIDVLLALCDTAFM</sequence>